<feature type="region of interest" description="Disordered" evidence="1">
    <location>
        <begin position="228"/>
        <end position="260"/>
    </location>
</feature>
<dbReference type="OrthoDB" id="10436242at2759"/>
<dbReference type="Proteomes" id="UP000664132">
    <property type="component" value="Unassembled WGS sequence"/>
</dbReference>
<protein>
    <submittedName>
        <fullName evidence="2">Uncharacterized protein</fullName>
    </submittedName>
</protein>
<dbReference type="AlphaFoldDB" id="A0A8H7W344"/>
<evidence type="ECO:0000313" key="2">
    <source>
        <dbReference type="EMBL" id="KAG4415420.1"/>
    </source>
</evidence>
<accession>A0A8H7W344</accession>
<name>A0A8H7W344_9HELO</name>
<comment type="caution">
    <text evidence="2">The sequence shown here is derived from an EMBL/GenBank/DDBJ whole genome shotgun (WGS) entry which is preliminary data.</text>
</comment>
<sequence>MEDSDPLSSNGDGVVECNLFFDIQTESSKSRSTKTRQTCSIPIRQPFYPASEAVRVDMDGFVWGHLSLQMQCSDDRSHLVYRASLAGAYLTLILPRKQKNQGRDSGEERHAKKQVTKFSLLRFAALLDDILGALRSFDSGDPSRDHALSIIAAAGVLYCELEHVNQNFQSGKHELLYLLSPRKSAKRNFCIIDISITIDPFSMPSSNRGSFQRDSDLPDLEWTTAQSTDVLSSTQSTPDSKAHETGQQSQAAHRSQLTPKYQVVRSQSPAGYTLNAGHAVSTSYDAVVTSPSRNMLSLTIEDNHSGNYSDHDWRSIVYHGDDAIKQANPSQQNDYHYTPADQIFAITYSHVFPASSSANEPLSFSQPFRNLHGSGINQHLTWPQS</sequence>
<evidence type="ECO:0000256" key="1">
    <source>
        <dbReference type="SAM" id="MobiDB-lite"/>
    </source>
</evidence>
<evidence type="ECO:0000313" key="3">
    <source>
        <dbReference type="Proteomes" id="UP000664132"/>
    </source>
</evidence>
<gene>
    <name evidence="2" type="ORF">IFR04_011414</name>
</gene>
<reference evidence="2" key="1">
    <citation type="submission" date="2021-02" db="EMBL/GenBank/DDBJ databases">
        <title>Genome sequence Cadophora malorum strain M34.</title>
        <authorList>
            <person name="Stefanovic E."/>
            <person name="Vu D."/>
            <person name="Scully C."/>
            <person name="Dijksterhuis J."/>
            <person name="Roader J."/>
            <person name="Houbraken J."/>
        </authorList>
    </citation>
    <scope>NUCLEOTIDE SEQUENCE</scope>
    <source>
        <strain evidence="2">M34</strain>
    </source>
</reference>
<organism evidence="2 3">
    <name type="scientific">Cadophora malorum</name>
    <dbReference type="NCBI Taxonomy" id="108018"/>
    <lineage>
        <taxon>Eukaryota</taxon>
        <taxon>Fungi</taxon>
        <taxon>Dikarya</taxon>
        <taxon>Ascomycota</taxon>
        <taxon>Pezizomycotina</taxon>
        <taxon>Leotiomycetes</taxon>
        <taxon>Helotiales</taxon>
        <taxon>Ploettnerulaceae</taxon>
        <taxon>Cadophora</taxon>
    </lineage>
</organism>
<keyword evidence="3" id="KW-1185">Reference proteome</keyword>
<dbReference type="EMBL" id="JAFJYH010000222">
    <property type="protein sequence ID" value="KAG4415420.1"/>
    <property type="molecule type" value="Genomic_DNA"/>
</dbReference>
<proteinExistence type="predicted"/>